<proteinExistence type="predicted"/>
<keyword evidence="2" id="KW-1185">Reference proteome</keyword>
<dbReference type="AlphaFoldDB" id="A0A1H9INW7"/>
<organism evidence="1 2">
    <name type="scientific">Amphritea atlantica</name>
    <dbReference type="NCBI Taxonomy" id="355243"/>
    <lineage>
        <taxon>Bacteria</taxon>
        <taxon>Pseudomonadati</taxon>
        <taxon>Pseudomonadota</taxon>
        <taxon>Gammaproteobacteria</taxon>
        <taxon>Oceanospirillales</taxon>
        <taxon>Oceanospirillaceae</taxon>
        <taxon>Amphritea</taxon>
    </lineage>
</organism>
<accession>A0A1H9INW7</accession>
<gene>
    <name evidence="1" type="ORF">SAMN03080615_02686</name>
</gene>
<dbReference type="Proteomes" id="UP000198749">
    <property type="component" value="Unassembled WGS sequence"/>
</dbReference>
<sequence length="42" mass="4982">MLFTHKKQRDFSGRVFPDSVMHDSDVMNVALAFANLYDNHYY</sequence>
<evidence type="ECO:0000313" key="2">
    <source>
        <dbReference type="Proteomes" id="UP000198749"/>
    </source>
</evidence>
<dbReference type="STRING" id="355243.SAMN03080615_02686"/>
<name>A0A1H9INW7_9GAMM</name>
<reference evidence="2" key="1">
    <citation type="submission" date="2016-10" db="EMBL/GenBank/DDBJ databases">
        <authorList>
            <person name="Varghese N."/>
            <person name="Submissions S."/>
        </authorList>
    </citation>
    <scope>NUCLEOTIDE SEQUENCE [LARGE SCALE GENOMIC DNA]</scope>
    <source>
        <strain evidence="2">DSM 18887</strain>
    </source>
</reference>
<dbReference type="EMBL" id="FOGB01000007">
    <property type="protein sequence ID" value="SEQ76451.1"/>
    <property type="molecule type" value="Genomic_DNA"/>
</dbReference>
<evidence type="ECO:0000313" key="1">
    <source>
        <dbReference type="EMBL" id="SEQ76451.1"/>
    </source>
</evidence>
<protein>
    <submittedName>
        <fullName evidence="1">Uncharacterized protein</fullName>
    </submittedName>
</protein>